<keyword evidence="1" id="KW-1133">Transmembrane helix</keyword>
<keyword evidence="3" id="KW-1185">Reference proteome</keyword>
<keyword evidence="1" id="KW-0472">Membrane</keyword>
<gene>
    <name evidence="2" type="ORF">EVAR_14312_1</name>
</gene>
<accession>A0A4C1UM18</accession>
<evidence type="ECO:0000256" key="1">
    <source>
        <dbReference type="SAM" id="Phobius"/>
    </source>
</evidence>
<dbReference type="AlphaFoldDB" id="A0A4C1UM18"/>
<dbReference type="EMBL" id="BGZK01000194">
    <property type="protein sequence ID" value="GBP27491.1"/>
    <property type="molecule type" value="Genomic_DNA"/>
</dbReference>
<feature type="transmembrane region" description="Helical" evidence="1">
    <location>
        <begin position="7"/>
        <end position="25"/>
    </location>
</feature>
<feature type="transmembrane region" description="Helical" evidence="1">
    <location>
        <begin position="37"/>
        <end position="55"/>
    </location>
</feature>
<evidence type="ECO:0000313" key="2">
    <source>
        <dbReference type="EMBL" id="GBP27491.1"/>
    </source>
</evidence>
<name>A0A4C1UM18_EUMVA</name>
<comment type="caution">
    <text evidence="2">The sequence shown here is derived from an EMBL/GenBank/DDBJ whole genome shotgun (WGS) entry which is preliminary data.</text>
</comment>
<sequence length="161" mass="17513">MRPGLEIAIQFPAMLLYIPSFLPFLDHFIGSPARKCTYLALFSLYCAMSILSAAVTSSSAGYTPAKTSSAIVLVVVLCALSKVEALVQHHSQHYGSHDSPYGVAVHPHRAGPLQFVFDCKDLAGKNSSWSRPPQSCIKFSAARDRFLISDQDCISTTTEMS</sequence>
<reference evidence="2 3" key="1">
    <citation type="journal article" date="2019" name="Commun. Biol.">
        <title>The bagworm genome reveals a unique fibroin gene that provides high tensile strength.</title>
        <authorList>
            <person name="Kono N."/>
            <person name="Nakamura H."/>
            <person name="Ohtoshi R."/>
            <person name="Tomita M."/>
            <person name="Numata K."/>
            <person name="Arakawa K."/>
        </authorList>
    </citation>
    <scope>NUCLEOTIDE SEQUENCE [LARGE SCALE GENOMIC DNA]</scope>
</reference>
<dbReference type="Proteomes" id="UP000299102">
    <property type="component" value="Unassembled WGS sequence"/>
</dbReference>
<organism evidence="2 3">
    <name type="scientific">Eumeta variegata</name>
    <name type="common">Bagworm moth</name>
    <name type="synonym">Eumeta japonica</name>
    <dbReference type="NCBI Taxonomy" id="151549"/>
    <lineage>
        <taxon>Eukaryota</taxon>
        <taxon>Metazoa</taxon>
        <taxon>Ecdysozoa</taxon>
        <taxon>Arthropoda</taxon>
        <taxon>Hexapoda</taxon>
        <taxon>Insecta</taxon>
        <taxon>Pterygota</taxon>
        <taxon>Neoptera</taxon>
        <taxon>Endopterygota</taxon>
        <taxon>Lepidoptera</taxon>
        <taxon>Glossata</taxon>
        <taxon>Ditrysia</taxon>
        <taxon>Tineoidea</taxon>
        <taxon>Psychidae</taxon>
        <taxon>Oiketicinae</taxon>
        <taxon>Eumeta</taxon>
    </lineage>
</organism>
<evidence type="ECO:0000313" key="3">
    <source>
        <dbReference type="Proteomes" id="UP000299102"/>
    </source>
</evidence>
<proteinExistence type="predicted"/>
<protein>
    <submittedName>
        <fullName evidence="2">Uncharacterized protein</fullName>
    </submittedName>
</protein>
<keyword evidence="1" id="KW-0812">Transmembrane</keyword>